<feature type="compositionally biased region" description="Polar residues" evidence="10">
    <location>
        <begin position="394"/>
        <end position="403"/>
    </location>
</feature>
<dbReference type="PROSITE" id="PS50003">
    <property type="entry name" value="PH_DOMAIN"/>
    <property type="match status" value="1"/>
</dbReference>
<feature type="domain" description="DH" evidence="12">
    <location>
        <begin position="633"/>
        <end position="830"/>
    </location>
</feature>
<dbReference type="GO" id="GO:0008270">
    <property type="term" value="F:zinc ion binding"/>
    <property type="evidence" value="ECO:0007669"/>
    <property type="project" value="UniProtKB-KW"/>
</dbReference>
<dbReference type="SUPFAM" id="SSF57889">
    <property type="entry name" value="Cysteine-rich domain"/>
    <property type="match status" value="1"/>
</dbReference>
<dbReference type="PANTHER" id="PTHR47440">
    <property type="entry name" value="RIKEN CDNA A430078G23 GENE"/>
    <property type="match status" value="1"/>
</dbReference>
<dbReference type="SUPFAM" id="SSF48065">
    <property type="entry name" value="DBL homology domain (DH-domain)"/>
    <property type="match status" value="1"/>
</dbReference>
<dbReference type="Proteomes" id="UP000504612">
    <property type="component" value="Unplaced"/>
</dbReference>
<dbReference type="RefSeq" id="XP_026526722.1">
    <property type="nucleotide sequence ID" value="XM_026670937.1"/>
</dbReference>
<evidence type="ECO:0000256" key="9">
    <source>
        <dbReference type="SAM" id="Coils"/>
    </source>
</evidence>
<dbReference type="PANTHER" id="PTHR47440:SF1">
    <property type="entry name" value="RHO_RAC GUANINE NUCLEOTIDE EXCHANGE FACTOR 18"/>
    <property type="match status" value="1"/>
</dbReference>
<dbReference type="SUPFAM" id="SSF50729">
    <property type="entry name" value="PH domain-like"/>
    <property type="match status" value="1"/>
</dbReference>
<dbReference type="FunFam" id="1.20.900.10:FF:000004">
    <property type="entry name" value="Rho guanine nucleotide exchange factor 2"/>
    <property type="match status" value="1"/>
</dbReference>
<evidence type="ECO:0000313" key="15">
    <source>
        <dbReference type="RefSeq" id="XP_026526722.1"/>
    </source>
</evidence>
<keyword evidence="3" id="KW-0597">Phosphoprotein</keyword>
<evidence type="ECO:0000256" key="5">
    <source>
        <dbReference type="ARBA" id="ARBA00022723"/>
    </source>
</evidence>
<feature type="region of interest" description="Disordered" evidence="10">
    <location>
        <begin position="375"/>
        <end position="416"/>
    </location>
</feature>
<dbReference type="Gene3D" id="1.20.900.10">
    <property type="entry name" value="Dbl homology (DH) domain"/>
    <property type="match status" value="1"/>
</dbReference>
<evidence type="ECO:0000259" key="11">
    <source>
        <dbReference type="PROSITE" id="PS50003"/>
    </source>
</evidence>
<evidence type="ECO:0000256" key="6">
    <source>
        <dbReference type="ARBA" id="ARBA00022771"/>
    </source>
</evidence>
<feature type="domain" description="PH" evidence="11">
    <location>
        <begin position="870"/>
        <end position="972"/>
    </location>
</feature>
<keyword evidence="2" id="KW-0963">Cytoplasm</keyword>
<dbReference type="SMART" id="SM00325">
    <property type="entry name" value="RhoGEF"/>
    <property type="match status" value="1"/>
</dbReference>
<feature type="region of interest" description="Disordered" evidence="10">
    <location>
        <begin position="174"/>
        <end position="237"/>
    </location>
</feature>
<feature type="compositionally biased region" description="Basic and acidic residues" evidence="10">
    <location>
        <begin position="404"/>
        <end position="416"/>
    </location>
</feature>
<dbReference type="InterPro" id="IPR000219">
    <property type="entry name" value="DH_dom"/>
</dbReference>
<dbReference type="PROSITE" id="PS00479">
    <property type="entry name" value="ZF_DAG_PE_1"/>
    <property type="match status" value="1"/>
</dbReference>
<evidence type="ECO:0000256" key="2">
    <source>
        <dbReference type="ARBA" id="ARBA00022490"/>
    </source>
</evidence>
<dbReference type="InterPro" id="IPR001849">
    <property type="entry name" value="PH_domain"/>
</dbReference>
<keyword evidence="14" id="KW-1185">Reference proteome</keyword>
<proteinExistence type="predicted"/>
<reference evidence="15" key="1">
    <citation type="submission" date="2025-08" db="UniProtKB">
        <authorList>
            <consortium name="RefSeq"/>
        </authorList>
    </citation>
    <scope>IDENTIFICATION</scope>
</reference>
<comment type="subcellular location">
    <subcellularLocation>
        <location evidence="1">Cytoplasm</location>
    </subcellularLocation>
</comment>
<feature type="domain" description="Phorbol-ester/DAG-type" evidence="13">
    <location>
        <begin position="429"/>
        <end position="476"/>
    </location>
</feature>
<dbReference type="SMART" id="SM00109">
    <property type="entry name" value="C1"/>
    <property type="match status" value="1"/>
</dbReference>
<gene>
    <name evidence="15" type="primary">ARHGEF18</name>
</gene>
<organism evidence="14 15">
    <name type="scientific">Notechis scutatus</name>
    <name type="common">mainland tiger snake</name>
    <dbReference type="NCBI Taxonomy" id="8663"/>
    <lineage>
        <taxon>Eukaryota</taxon>
        <taxon>Metazoa</taxon>
        <taxon>Chordata</taxon>
        <taxon>Craniata</taxon>
        <taxon>Vertebrata</taxon>
        <taxon>Euteleostomi</taxon>
        <taxon>Lepidosauria</taxon>
        <taxon>Squamata</taxon>
        <taxon>Bifurcata</taxon>
        <taxon>Unidentata</taxon>
        <taxon>Episquamata</taxon>
        <taxon>Toxicofera</taxon>
        <taxon>Serpentes</taxon>
        <taxon>Colubroidea</taxon>
        <taxon>Elapidae</taxon>
        <taxon>Hydrophiinae</taxon>
        <taxon>Notechis</taxon>
    </lineage>
</organism>
<sequence>MKRWSFKRGSDCKQSARDFPSNHTVPTSGYNSPNTLSPSLIAEDEVFFGSMAEEREDASSPEQDTLPCIVDSSTEDLLSIDSALQGSEYYKDLEFAAPTESNSNMGFQLDWTSQETPGFCSSAKKSTGCEEMLANTQSLDTPASFEMAHHYLEEVHACPCSSGDQGSFVKSEQEQTLHGEEGFPVLTRSMSTSRRHSWESLQSPTDAQRRLSLDASELGSDTEREEEKEKSLPDFSPPLSWSGLETWSASSVIKVEDEDLCQNLGLVEKPGNVDSGNSGKRLRSTSVSCSCGNVASQHVSQGLEVSLPISVGIVPPMLDMIQKDHVAPEQVLMVQEVLKELAQYHSAKQVYSPEGKNETQQNLTWFEFLSNECQESPRNDKSEKGTKVKRRLSNLRNRVTGSWQKEKGKNKDREKEAVEAKERTQALQGHELALGAFSSGTCCSLCGKILLNKTGLQCLNCAVNVHKNCKNLLPECGNSRFKQRDSQLWPSGSPPSLLQSANPATSLKEHSCRALLGPDGRTPGLPQNLGMTIGQRGSLPSQLSTTSAGAVGKLGLTGGEMDEGDGGFMKLKPASEDVVSLAPSATESVFVEDVQFASLRNELETDAREFAAQSWSLAVEQSYVKQQERDVIKRQDVIYELMRTEMRHVRTLKIMLKVYSQAMREELQFSNSDIHRLFPCVDDLLELHRAFLFQLKERRKESLEEGSECNYIIQNIGDILVQQFSGKTGNKLKEKYGIYCSSHSDAVSYYKELMQQSKKFQNLIKKISNSSIVRRLGVQECNLLVTQRIMKYPVLVERIIQNTEVTTKEYEDLTKALSLIKDAITAVDTKVNESEKQQRLREIVTKMELKSSGKFKNGLIFRKEDMLQRRLLLAGMLYWKAASGRLKDILAVLLTDVLLLLQEKDQKYMFASLDSKPPVISLQKLIVREVANEERAMFLIIASKKGPEMYEIHTNSKEERNIWMTQIRRAVENSDEEDSVLADPEEEKKQAERRTAKLKEFQERLNMKDDLIVQSLNEKQQIYQEMADMIGFEDLAAGSRFRFINRVDSPETLQGESILKQAVIEVESLQNLIFTQLASASSHPEDSSGSGLLRRAETFGGYDSAMTAGSFKKKVCGGEQRAPDQRGTPGNSQQAQQELASAGEEGLCLVNNTRLEHHSSLQPLLWTESELVQRIQTLLQLLLSLQAVTAQQDSYIEFQKQFRLQSTRGNLLLDQERQRNFEKQREELANVQKLQSQLKTEQQRWERDCDRQRRQMEVEKNQLQEREEEARQLMERLNQEREELEQQREAYQHDLERLRESQRAVEKERERLEQLRKQKKQHLVSGAFSPEPGQAHALSHSVSFNGESMEGTMLPTKPGGRGSISGTEYLERGELVRKDSAALEGGRPILVLKNEVPIHLLSTTNQSQKQAAVQQQIPTKLAILTKGSKEKAGKAVKVTSHRTESSTLGDMRPFPISKIVTKEESQSRNRRSASPVFLHSQNVAFLPELAGAAESSHLEAPSTSVGPMKPNSIHVLPPALDDASKDDVIFF</sequence>
<feature type="compositionally biased region" description="Polar residues" evidence="10">
    <location>
        <begin position="21"/>
        <end position="38"/>
    </location>
</feature>
<evidence type="ECO:0000259" key="13">
    <source>
        <dbReference type="PROSITE" id="PS50081"/>
    </source>
</evidence>
<evidence type="ECO:0000313" key="14">
    <source>
        <dbReference type="Proteomes" id="UP000504612"/>
    </source>
</evidence>
<accession>A0A6J1U753</accession>
<dbReference type="Gene3D" id="3.30.60.20">
    <property type="match status" value="1"/>
</dbReference>
<dbReference type="InterPro" id="IPR046349">
    <property type="entry name" value="C1-like_sf"/>
</dbReference>
<evidence type="ECO:0000256" key="7">
    <source>
        <dbReference type="ARBA" id="ARBA00022833"/>
    </source>
</evidence>
<protein>
    <submittedName>
        <fullName evidence="15">Rho guanine nucleotide exchange factor 18</fullName>
    </submittedName>
</protein>
<feature type="region of interest" description="Disordered" evidence="10">
    <location>
        <begin position="1"/>
        <end position="38"/>
    </location>
</feature>
<dbReference type="Pfam" id="PF17838">
    <property type="entry name" value="PH_16"/>
    <property type="match status" value="1"/>
</dbReference>
<keyword evidence="8 9" id="KW-0175">Coiled coil</keyword>
<evidence type="ECO:0000259" key="12">
    <source>
        <dbReference type="PROSITE" id="PS50010"/>
    </source>
</evidence>
<dbReference type="GO" id="GO:0005085">
    <property type="term" value="F:guanyl-nucleotide exchange factor activity"/>
    <property type="evidence" value="ECO:0007669"/>
    <property type="project" value="UniProtKB-KW"/>
</dbReference>
<keyword evidence="5" id="KW-0479">Metal-binding</keyword>
<feature type="compositionally biased region" description="Basic and acidic residues" evidence="10">
    <location>
        <begin position="375"/>
        <end position="386"/>
    </location>
</feature>
<dbReference type="InterPro" id="IPR053089">
    <property type="entry name" value="Rho_GEF18"/>
</dbReference>
<dbReference type="InterPro" id="IPR035899">
    <property type="entry name" value="DBL_dom_sf"/>
</dbReference>
<dbReference type="CDD" id="cd00160">
    <property type="entry name" value="RhoGEF"/>
    <property type="match status" value="1"/>
</dbReference>
<dbReference type="PROSITE" id="PS50081">
    <property type="entry name" value="ZF_DAG_PE_2"/>
    <property type="match status" value="1"/>
</dbReference>
<feature type="compositionally biased region" description="Basic and acidic residues" evidence="10">
    <location>
        <begin position="221"/>
        <end position="232"/>
    </location>
</feature>
<evidence type="ECO:0000256" key="1">
    <source>
        <dbReference type="ARBA" id="ARBA00004496"/>
    </source>
</evidence>
<evidence type="ECO:0000256" key="8">
    <source>
        <dbReference type="ARBA" id="ARBA00023054"/>
    </source>
</evidence>
<dbReference type="InterPro" id="IPR041020">
    <property type="entry name" value="PH_16"/>
</dbReference>
<dbReference type="Pfam" id="PF00130">
    <property type="entry name" value="C1_1"/>
    <property type="match status" value="1"/>
</dbReference>
<dbReference type="InterPro" id="IPR011993">
    <property type="entry name" value="PH-like_dom_sf"/>
</dbReference>
<dbReference type="PROSITE" id="PS50010">
    <property type="entry name" value="DH_2"/>
    <property type="match status" value="1"/>
</dbReference>
<keyword evidence="6" id="KW-0863">Zinc-finger</keyword>
<evidence type="ECO:0000256" key="3">
    <source>
        <dbReference type="ARBA" id="ARBA00022553"/>
    </source>
</evidence>
<feature type="coiled-coil region" evidence="9">
    <location>
        <begin position="1221"/>
        <end position="1325"/>
    </location>
</feature>
<dbReference type="KEGG" id="nss:113414183"/>
<dbReference type="GO" id="GO:0005737">
    <property type="term" value="C:cytoplasm"/>
    <property type="evidence" value="ECO:0007669"/>
    <property type="project" value="UniProtKB-SubCell"/>
</dbReference>
<feature type="region of interest" description="Disordered" evidence="10">
    <location>
        <begin position="1115"/>
        <end position="1138"/>
    </location>
</feature>
<dbReference type="Pfam" id="PF00621">
    <property type="entry name" value="RhoGEF"/>
    <property type="match status" value="1"/>
</dbReference>
<keyword evidence="7" id="KW-0862">Zinc</keyword>
<dbReference type="InterPro" id="IPR002219">
    <property type="entry name" value="PKC_DAG/PE"/>
</dbReference>
<evidence type="ECO:0000256" key="10">
    <source>
        <dbReference type="SAM" id="MobiDB-lite"/>
    </source>
</evidence>
<name>A0A6J1U753_9SAUR</name>
<dbReference type="Gene3D" id="2.30.29.30">
    <property type="entry name" value="Pleckstrin-homology domain (PH domain)/Phosphotyrosine-binding domain (PTB)"/>
    <property type="match status" value="1"/>
</dbReference>
<dbReference type="GeneID" id="113414183"/>
<dbReference type="CTD" id="23370"/>
<keyword evidence="4" id="KW-0344">Guanine-nucleotide releasing factor</keyword>
<dbReference type="FunFam" id="2.30.29.30:FF:000021">
    <property type="entry name" value="Rho guanine nucleotide exchange factor 2"/>
    <property type="match status" value="1"/>
</dbReference>
<feature type="compositionally biased region" description="Polar residues" evidence="10">
    <location>
        <begin position="1128"/>
        <end position="1138"/>
    </location>
</feature>
<evidence type="ECO:0000256" key="4">
    <source>
        <dbReference type="ARBA" id="ARBA00022658"/>
    </source>
</evidence>
<dbReference type="SMART" id="SM00233">
    <property type="entry name" value="PH"/>
    <property type="match status" value="1"/>
</dbReference>